<evidence type="ECO:0000259" key="2">
    <source>
        <dbReference type="PROSITE" id="PS51464"/>
    </source>
</evidence>
<gene>
    <name evidence="3" type="ORF">FHX80_113229</name>
</gene>
<evidence type="ECO:0000313" key="4">
    <source>
        <dbReference type="Proteomes" id="UP000318186"/>
    </source>
</evidence>
<dbReference type="AlphaFoldDB" id="A0A561UZF6"/>
<dbReference type="InterPro" id="IPR001347">
    <property type="entry name" value="SIS_dom"/>
</dbReference>
<proteinExistence type="predicted"/>
<keyword evidence="1" id="KW-0677">Repeat</keyword>
<comment type="caution">
    <text evidence="3">The sequence shown here is derived from an EMBL/GenBank/DDBJ whole genome shotgun (WGS) entry which is preliminary data.</text>
</comment>
<feature type="domain" description="SIS" evidence="2">
    <location>
        <begin position="52"/>
        <end position="188"/>
    </location>
</feature>
<accession>A0A561UZF6</accession>
<dbReference type="Proteomes" id="UP000318186">
    <property type="component" value="Unassembled WGS sequence"/>
</dbReference>
<dbReference type="CDD" id="cd05008">
    <property type="entry name" value="SIS_GlmS_GlmD_1"/>
    <property type="match status" value="1"/>
</dbReference>
<dbReference type="InterPro" id="IPR046348">
    <property type="entry name" value="SIS_dom_sf"/>
</dbReference>
<protein>
    <submittedName>
        <fullName evidence="3">Fructoselysine-6-P-deglycase FrlB-like protein</fullName>
    </submittedName>
</protein>
<evidence type="ECO:0000313" key="3">
    <source>
        <dbReference type="EMBL" id="TWG04758.1"/>
    </source>
</evidence>
<sequence length="330" mass="35101">MVRTIYTRTLAVPLRRPRHRPYRKEPFRMSRTASEIATQPNCWRRAAQAGAVAEGLPRPGERVAVTGCGTSWFMAIAYAALREAAGQGETDAYASSEFPAGRSYDRVVAITRSGTTSEVLALLGELRGKTPTVALTADPKTPVMDAADTVAVLDWADEESVVQTRFATTALAFLRAGLEASGPLPAGVKTVAEAAVDAELAVTEPLDEAVVAAEQWTFLGRGWTYGLAQEAGLKMREAAGAWTESYPAMEYRHGPIAITGPNRVAWVFGALPEGLAGEVAGVGGTLVAHAGADPMADLIRAQRLAVVLAESKGYDPDRPRNLSRSVILPN</sequence>
<dbReference type="GO" id="GO:1901135">
    <property type="term" value="P:carbohydrate derivative metabolic process"/>
    <property type="evidence" value="ECO:0007669"/>
    <property type="project" value="InterPro"/>
</dbReference>
<dbReference type="SUPFAM" id="SSF53697">
    <property type="entry name" value="SIS domain"/>
    <property type="match status" value="1"/>
</dbReference>
<reference evidence="3 4" key="1">
    <citation type="submission" date="2019-06" db="EMBL/GenBank/DDBJ databases">
        <title>Sequencing the genomes of 1000 actinobacteria strains.</title>
        <authorList>
            <person name="Klenk H.-P."/>
        </authorList>
    </citation>
    <scope>NUCLEOTIDE SEQUENCE [LARGE SCALE GENOMIC DNA]</scope>
    <source>
        <strain evidence="3 4">DSM 42059</strain>
    </source>
</reference>
<dbReference type="InterPro" id="IPR035490">
    <property type="entry name" value="GlmS/FrlB_SIS"/>
</dbReference>
<organism evidence="3 4">
    <name type="scientific">Streptomyces brevispora</name>
    <dbReference type="NCBI Taxonomy" id="887462"/>
    <lineage>
        <taxon>Bacteria</taxon>
        <taxon>Bacillati</taxon>
        <taxon>Actinomycetota</taxon>
        <taxon>Actinomycetes</taxon>
        <taxon>Kitasatosporales</taxon>
        <taxon>Streptomycetaceae</taxon>
        <taxon>Streptomyces</taxon>
    </lineage>
</organism>
<dbReference type="CDD" id="cd05009">
    <property type="entry name" value="SIS_GlmS_GlmD_2"/>
    <property type="match status" value="1"/>
</dbReference>
<evidence type="ECO:0000256" key="1">
    <source>
        <dbReference type="ARBA" id="ARBA00022737"/>
    </source>
</evidence>
<dbReference type="GO" id="GO:0097367">
    <property type="term" value="F:carbohydrate derivative binding"/>
    <property type="evidence" value="ECO:0007669"/>
    <property type="project" value="InterPro"/>
</dbReference>
<name>A0A561UZF6_9ACTN</name>
<dbReference type="EMBL" id="VIWW01000001">
    <property type="protein sequence ID" value="TWG04758.1"/>
    <property type="molecule type" value="Genomic_DNA"/>
</dbReference>
<dbReference type="PROSITE" id="PS51464">
    <property type="entry name" value="SIS"/>
    <property type="match status" value="1"/>
</dbReference>
<dbReference type="InterPro" id="IPR035466">
    <property type="entry name" value="GlmS/AgaS_SIS"/>
</dbReference>
<dbReference type="PANTHER" id="PTHR10937">
    <property type="entry name" value="GLUCOSAMINE--FRUCTOSE-6-PHOSPHATE AMINOTRANSFERASE, ISOMERIZING"/>
    <property type="match status" value="1"/>
</dbReference>
<dbReference type="Gene3D" id="3.40.50.10490">
    <property type="entry name" value="Glucose-6-phosphate isomerase like protein, domain 1"/>
    <property type="match status" value="3"/>
</dbReference>